<dbReference type="InterPro" id="IPR011604">
    <property type="entry name" value="PDDEXK-like_dom_sf"/>
</dbReference>
<evidence type="ECO:0000313" key="3">
    <source>
        <dbReference type="Proteomes" id="UP000826990"/>
    </source>
</evidence>
<dbReference type="InterPro" id="IPR024432">
    <property type="entry name" value="Put_RecE_PDDEXK-like_dom"/>
</dbReference>
<organism evidence="2 3">
    <name type="scientific">Enterobacter asburiae</name>
    <dbReference type="NCBI Taxonomy" id="61645"/>
    <lineage>
        <taxon>Bacteria</taxon>
        <taxon>Pseudomonadati</taxon>
        <taxon>Pseudomonadota</taxon>
        <taxon>Gammaproteobacteria</taxon>
        <taxon>Enterobacterales</taxon>
        <taxon>Enterobacteriaceae</taxon>
        <taxon>Enterobacter</taxon>
        <taxon>Enterobacter cloacae complex</taxon>
    </lineage>
</organism>
<dbReference type="Proteomes" id="UP000826990">
    <property type="component" value="Chromosome"/>
</dbReference>
<dbReference type="Pfam" id="PF12684">
    <property type="entry name" value="DUF3799"/>
    <property type="match status" value="1"/>
</dbReference>
<reference evidence="2" key="1">
    <citation type="submission" date="2021-07" db="EMBL/GenBank/DDBJ databases">
        <title>Characterization of Emerging Pathogens Carrying KPC-2 Gene in IncP-6 Plasmids Isolated from Urban Sewage in Argentina.</title>
        <authorList>
            <person name="Ghiglione B."/>
            <person name="Haim M.S."/>
            <person name="Dropa M."/>
        </authorList>
    </citation>
    <scope>NUCLEOTIDE SEQUENCE</scope>
    <source>
        <strain evidence="2">WW-19C</strain>
    </source>
</reference>
<dbReference type="EMBL" id="CP080107">
    <property type="protein sequence ID" value="QYD25752.1"/>
    <property type="molecule type" value="Genomic_DNA"/>
</dbReference>
<dbReference type="Gene3D" id="3.90.320.10">
    <property type="match status" value="1"/>
</dbReference>
<protein>
    <submittedName>
        <fullName evidence="2">PD-(D/E)XK nuclease-like domain-containing protein</fullName>
    </submittedName>
</protein>
<accession>A0AAQ0EU83</accession>
<gene>
    <name evidence="2" type="ORF">KZX48_17170</name>
</gene>
<dbReference type="RefSeq" id="WP_219773374.1">
    <property type="nucleotide sequence ID" value="NZ_CP080107.1"/>
</dbReference>
<feature type="domain" description="Putative exodeoxyribonuclease 8 PDDEXK-like" evidence="1">
    <location>
        <begin position="43"/>
        <end position="213"/>
    </location>
</feature>
<evidence type="ECO:0000313" key="2">
    <source>
        <dbReference type="EMBL" id="QYD25752.1"/>
    </source>
</evidence>
<dbReference type="AlphaFoldDB" id="A0AAQ0EU83"/>
<proteinExistence type="predicted"/>
<evidence type="ECO:0000259" key="1">
    <source>
        <dbReference type="Pfam" id="PF12684"/>
    </source>
</evidence>
<sequence>MKPGIYFNISNEDYHAGDGVSKSQLDMVALSPALLPWQKCAPVDTEKLKALDMGTALHCLLLEPDEFDNRFIVAPQFNRRTNKGKADEEAFLKDVEGLGMTVMDAEEGRKLLLMRDSAMAHPASRWLLEAEGHNEASIYWNDKETSELCRIRPDRFLKKHSVIVDVKKTADISRFGTHVEEFRYHVQDVMYSDGFHQQFGERPLFVFIVVSETIDCGRYPVRVFELEDTDKDDGFKLYRRDLVAYHEARVSGDWGGIEKITRPAWAKRKDMYV</sequence>
<name>A0AAQ0EU83_ENTAS</name>